<evidence type="ECO:0008006" key="3">
    <source>
        <dbReference type="Google" id="ProtNLM"/>
    </source>
</evidence>
<evidence type="ECO:0000313" key="2">
    <source>
        <dbReference type="Proteomes" id="UP000198658"/>
    </source>
</evidence>
<dbReference type="STRING" id="658218.SAMN05216562_2852"/>
<organism evidence="1 2">
    <name type="scientific">Microbulbifer marinus</name>
    <dbReference type="NCBI Taxonomy" id="658218"/>
    <lineage>
        <taxon>Bacteria</taxon>
        <taxon>Pseudomonadati</taxon>
        <taxon>Pseudomonadota</taxon>
        <taxon>Gammaproteobacteria</taxon>
        <taxon>Cellvibrionales</taxon>
        <taxon>Microbulbiferaceae</taxon>
        <taxon>Microbulbifer</taxon>
    </lineage>
</organism>
<reference evidence="2" key="1">
    <citation type="submission" date="2016-10" db="EMBL/GenBank/DDBJ databases">
        <authorList>
            <person name="Varghese N."/>
            <person name="Submissions S."/>
        </authorList>
    </citation>
    <scope>NUCLEOTIDE SEQUENCE [LARGE SCALE GENOMIC DNA]</scope>
    <source>
        <strain evidence="2">CGMCC 1.10657</strain>
    </source>
</reference>
<dbReference type="RefSeq" id="WP_139304906.1">
    <property type="nucleotide sequence ID" value="NZ_FNQO01000003.1"/>
</dbReference>
<dbReference type="OrthoDB" id="5734597at2"/>
<gene>
    <name evidence="1" type="ORF">SAMN05216562_2852</name>
</gene>
<proteinExistence type="predicted"/>
<dbReference type="EMBL" id="FNQO01000003">
    <property type="protein sequence ID" value="SEA36537.1"/>
    <property type="molecule type" value="Genomic_DNA"/>
</dbReference>
<sequence>MARNFQIRYLTAGRIVRLHFIGKAGLAERIQAAEQVAAKFGHLRELRLLVDTRFVETSLTPAEQRQFADFVRRHALLRRAKTAVLCNPGITPVALIAQRLAKRGNNTRIFLVESAALQWLRSRRLPAQ</sequence>
<keyword evidence="2" id="KW-1185">Reference proteome</keyword>
<accession>A0A1H4AL71</accession>
<dbReference type="AlphaFoldDB" id="A0A1H4AL71"/>
<protein>
    <recommendedName>
        <fullName evidence="3">STAS/SEC14 domain-containing protein</fullName>
    </recommendedName>
</protein>
<name>A0A1H4AL71_9GAMM</name>
<dbReference type="Proteomes" id="UP000198658">
    <property type="component" value="Unassembled WGS sequence"/>
</dbReference>
<evidence type="ECO:0000313" key="1">
    <source>
        <dbReference type="EMBL" id="SEA36537.1"/>
    </source>
</evidence>